<keyword evidence="3" id="KW-1185">Reference proteome</keyword>
<name>A0AAF1K6N8_9HYPH</name>
<reference evidence="2 3" key="1">
    <citation type="journal article" date="2018" name="Sci. Rep.">
        <title>Rhizobium tumorigenes sp. nov., a novel plant tumorigenic bacterium isolated from cane gall tumors on thornless blackberry.</title>
        <authorList>
            <person name="Kuzmanovi N."/>
            <person name="Smalla K."/>
            <person name="Gronow S."/>
            <person name="PuBawska J."/>
        </authorList>
    </citation>
    <scope>NUCLEOTIDE SEQUENCE [LARGE SCALE GENOMIC DNA]</scope>
    <source>
        <strain evidence="2 3">1078</strain>
    </source>
</reference>
<dbReference type="AlphaFoldDB" id="A0AAF1K6N8"/>
<evidence type="ECO:0000313" key="2">
    <source>
        <dbReference type="EMBL" id="WFR96929.1"/>
    </source>
</evidence>
<accession>A0AAF1K6N8</accession>
<keyword evidence="1" id="KW-0812">Transmembrane</keyword>
<protein>
    <submittedName>
        <fullName evidence="2">AsmA-like C-terminal region-containing protein</fullName>
    </submittedName>
</protein>
<dbReference type="Proteomes" id="UP000249499">
    <property type="component" value="Chromosome"/>
</dbReference>
<gene>
    <name evidence="2" type="ORF">PR017_07395</name>
</gene>
<keyword evidence="1" id="KW-0472">Membrane</keyword>
<evidence type="ECO:0000256" key="1">
    <source>
        <dbReference type="SAM" id="Phobius"/>
    </source>
</evidence>
<organism evidence="2 3">
    <name type="scientific">Rhizobium tumorigenes</name>
    <dbReference type="NCBI Taxonomy" id="2041385"/>
    <lineage>
        <taxon>Bacteria</taxon>
        <taxon>Pseudomonadati</taxon>
        <taxon>Pseudomonadota</taxon>
        <taxon>Alphaproteobacteria</taxon>
        <taxon>Hyphomicrobiales</taxon>
        <taxon>Rhizobiaceae</taxon>
        <taxon>Rhizobium/Agrobacterium group</taxon>
        <taxon>Rhizobium</taxon>
    </lineage>
</organism>
<keyword evidence="1" id="KW-1133">Transmembrane helix</keyword>
<dbReference type="KEGG" id="rtu:PR017_07395"/>
<proteinExistence type="predicted"/>
<dbReference type="EMBL" id="CP117255">
    <property type="protein sequence ID" value="WFR96929.1"/>
    <property type="molecule type" value="Genomic_DNA"/>
</dbReference>
<evidence type="ECO:0000313" key="3">
    <source>
        <dbReference type="Proteomes" id="UP000249499"/>
    </source>
</evidence>
<dbReference type="RefSeq" id="WP_164498258.1">
    <property type="nucleotide sequence ID" value="NZ_CP117255.1"/>
</dbReference>
<feature type="transmembrane region" description="Helical" evidence="1">
    <location>
        <begin position="51"/>
        <end position="76"/>
    </location>
</feature>
<reference evidence="3" key="2">
    <citation type="journal article" date="2023" name="MicrobiologyOpen">
        <title>Genomics of the tumorigenes clade of the family Rhizobiaceae and description of Rhizobium rhododendri sp. nov.</title>
        <authorList>
            <person name="Kuzmanovic N."/>
            <person name="diCenzo G.C."/>
            <person name="Bunk B."/>
            <person name="Sproeer C."/>
            <person name="Fruehling A."/>
            <person name="Neumann-Schaal M."/>
            <person name="Overmann J."/>
            <person name="Smalla K."/>
        </authorList>
    </citation>
    <scope>NUCLEOTIDE SEQUENCE [LARGE SCALE GENOMIC DNA]</scope>
    <source>
        <strain evidence="3">1078</strain>
    </source>
</reference>
<sequence>MREGRGGLIRGEKLKFRKKDLVPLDQMPSSQVDDPIIVNSPRRRRRRRGHVWHATRITGVFAIFIVLIAGAVIASIESGIFDEPLSVKAQAALDNAIGPRYKAEVGSTVLRFTSDMQLALEASDVNVVDQETGKHLSTMGAVRMVLDPFALVQGRIAIATVRAKGIALDTALLPQSEPIDVANLRVDSIPTALESAFSNLDFLQHFVERGGTDAVEISGLAVKLARQDGGAPISLVIDQLAFSRPTPNTLRLKGQLSIDGSVASLDVNATQEADRPSSMTAVIRHLDLVPLSMAYDSNGTPRQGITGFADVSLSSTRGASGVDPKLTAAIKVLPGTLYMDRDAQEISGADINLSYNSDRQALEINKSLATFQSTVVPFFGSVIDLDRVDPTAAKGFGVDFRIANATASTSEAGEAPLSFDGHANGRYMTADKELKLDTIGITTPMGSLFGSLRLRIAPGSPEISFGAQAEQLQAAAVKQLWPFWMSPKARTWVQGNLFGGAMSNATISLFIPGGRLAQAAATGNLRLDENEIHLAFDINGSRLNVPGEIPPIRDMTGHFDLKGPVISVDIVKGTSYFPSGRQVAVGPSTFSIPAVYDKPLTAKMKLALSGNGDAVGELLSFKPLSVLQRTEFKPEDFSGKIDADIEATIGLINDQNPPPPIWKASLQLHKVDVLKAFDGRKITNVDGTIDADPQAVHLAADALIDGIPAQIDMVEPTEKGSSIKRERVVDVTLSNQQRETILPGLSDFVDGPLKVKVTRIDENRQDIKIDLTKAALTVPWIGWSKGSGIAANAEFEASGPADQPSLKNFTLKGDGFGATGSIQVGKSGLSSADFSSIKLSSVDDFALSIKRTKGAYDVRVDGNAADIRPILARLKAPSKGDAGASDKTDATIRAKLDKIIGFNDETIRNVSLVYALNNGKATQADFSGVTRTGQAVVTEMTKGGQGGTLHVTSSDAGSVARFVDVYGHLRGGLLNLNLRADGDDSWDGSIDIRRFSIVNEKKLQSIVTTPAGRDGESLNSAVKHDIDTSAQNFQRGFAHLSIRKGVVSVENGVVRGEQVGATFQGTIKDAKGNTDMTGTFMPAYGLNRLFAEVPIVGFLLGNGTDRGLIGITFKLTGPFDSPNLVINPLSVIAPGIFRQIFEF</sequence>